<dbReference type="EnsemblPlants" id="evm.model.03.81">
    <property type="protein sequence ID" value="cds.evm.model.03.81"/>
    <property type="gene ID" value="evm.TU.03.81"/>
</dbReference>
<feature type="region of interest" description="Disordered" evidence="1">
    <location>
        <begin position="61"/>
        <end position="94"/>
    </location>
</feature>
<evidence type="ECO:0000313" key="3">
    <source>
        <dbReference type="EnsemblPlants" id="cds.evm.model.03.81"/>
    </source>
</evidence>
<proteinExistence type="predicted"/>
<reference evidence="3" key="2">
    <citation type="submission" date="2021-03" db="UniProtKB">
        <authorList>
            <consortium name="EnsemblPlants"/>
        </authorList>
    </citation>
    <scope>IDENTIFICATION</scope>
</reference>
<feature type="chain" id="PRO_5030731363" description="AT-hook motif nuclear-localized protein" evidence="2">
    <location>
        <begin position="18"/>
        <end position="152"/>
    </location>
</feature>
<dbReference type="Gramene" id="evm.model.03.81">
    <property type="protein sequence ID" value="cds.evm.model.03.81"/>
    <property type="gene ID" value="evm.TU.03.81"/>
</dbReference>
<dbReference type="PANTHER" id="PTHR31100">
    <property type="entry name" value="AT-HOOK MOTIF NUCLEAR-LOCALIZED PROTEIN 15"/>
    <property type="match status" value="1"/>
</dbReference>
<accession>A0A803PAI8</accession>
<evidence type="ECO:0000256" key="1">
    <source>
        <dbReference type="SAM" id="MobiDB-lite"/>
    </source>
</evidence>
<sequence length="152" mass="16148">MVPFFFFFFFFLPSTDLSLDGRRQGQVVGGSVVGPLMAAGPVMVIATTFSNATYERLPLEEQEEEAAGGGGVGSPPGIGGAPQQGGGAGMQGGDPSVAYNLAPPNLLANGGQLNNHEQAFPLIDRLLSIRRWKILQLIIIYCEGILVLETRR</sequence>
<dbReference type="GO" id="GO:0003680">
    <property type="term" value="F:minor groove of adenine-thymine-rich DNA binding"/>
    <property type="evidence" value="ECO:0007669"/>
    <property type="project" value="InterPro"/>
</dbReference>
<keyword evidence="4" id="KW-1185">Reference proteome</keyword>
<dbReference type="GO" id="GO:0003700">
    <property type="term" value="F:DNA-binding transcription factor activity"/>
    <property type="evidence" value="ECO:0007669"/>
    <property type="project" value="TreeGrafter"/>
</dbReference>
<dbReference type="AlphaFoldDB" id="A0A803PAI8"/>
<dbReference type="Proteomes" id="UP000596661">
    <property type="component" value="Chromosome 3"/>
</dbReference>
<dbReference type="InterPro" id="IPR014476">
    <property type="entry name" value="AHL15-29"/>
</dbReference>
<organism evidence="3 4">
    <name type="scientific">Cannabis sativa</name>
    <name type="common">Hemp</name>
    <name type="synonym">Marijuana</name>
    <dbReference type="NCBI Taxonomy" id="3483"/>
    <lineage>
        <taxon>Eukaryota</taxon>
        <taxon>Viridiplantae</taxon>
        <taxon>Streptophyta</taxon>
        <taxon>Embryophyta</taxon>
        <taxon>Tracheophyta</taxon>
        <taxon>Spermatophyta</taxon>
        <taxon>Magnoliopsida</taxon>
        <taxon>eudicotyledons</taxon>
        <taxon>Gunneridae</taxon>
        <taxon>Pentapetalae</taxon>
        <taxon>rosids</taxon>
        <taxon>fabids</taxon>
        <taxon>Rosales</taxon>
        <taxon>Cannabaceae</taxon>
        <taxon>Cannabis</taxon>
    </lineage>
</organism>
<evidence type="ECO:0000256" key="2">
    <source>
        <dbReference type="SAM" id="SignalP"/>
    </source>
</evidence>
<protein>
    <recommendedName>
        <fullName evidence="5">AT-hook motif nuclear-localized protein</fullName>
    </recommendedName>
</protein>
<feature type="compositionally biased region" description="Gly residues" evidence="1">
    <location>
        <begin position="67"/>
        <end position="92"/>
    </location>
</feature>
<evidence type="ECO:0008006" key="5">
    <source>
        <dbReference type="Google" id="ProtNLM"/>
    </source>
</evidence>
<keyword evidence="2" id="KW-0732">Signal</keyword>
<dbReference type="SUPFAM" id="SSF117856">
    <property type="entry name" value="AF0104/ALDC/Ptd012-like"/>
    <property type="match status" value="1"/>
</dbReference>
<evidence type="ECO:0000313" key="4">
    <source>
        <dbReference type="Proteomes" id="UP000596661"/>
    </source>
</evidence>
<name>A0A803PAI8_CANSA</name>
<reference evidence="3" key="1">
    <citation type="submission" date="2018-11" db="EMBL/GenBank/DDBJ databases">
        <authorList>
            <person name="Grassa J C."/>
        </authorList>
    </citation>
    <scope>NUCLEOTIDE SEQUENCE [LARGE SCALE GENOMIC DNA]</scope>
</reference>
<dbReference type="EMBL" id="UZAU01000246">
    <property type="status" value="NOT_ANNOTATED_CDS"/>
    <property type="molecule type" value="Genomic_DNA"/>
</dbReference>
<dbReference type="PANTHER" id="PTHR31100:SF8">
    <property type="entry name" value="AT-HOOK MOTIF NUCLEAR-LOCALIZED PROTEIN 19"/>
    <property type="match status" value="1"/>
</dbReference>
<dbReference type="GO" id="GO:0005634">
    <property type="term" value="C:nucleus"/>
    <property type="evidence" value="ECO:0007669"/>
    <property type="project" value="TreeGrafter"/>
</dbReference>
<feature type="signal peptide" evidence="2">
    <location>
        <begin position="1"/>
        <end position="17"/>
    </location>
</feature>